<dbReference type="EMBL" id="OBMI01000001">
    <property type="protein sequence ID" value="SOB80164.1"/>
    <property type="molecule type" value="Genomic_DNA"/>
</dbReference>
<keyword evidence="2" id="KW-0282">Flagellum</keyword>
<dbReference type="InterPro" id="IPR018035">
    <property type="entry name" value="Flagellar_FliH/T3SS_HrpE"/>
</dbReference>
<dbReference type="RefSeq" id="WP_097063349.1">
    <property type="nucleotide sequence ID" value="NZ_OBMI01000001.1"/>
</dbReference>
<dbReference type="Pfam" id="PF02108">
    <property type="entry name" value="FliH"/>
    <property type="match status" value="1"/>
</dbReference>
<accession>A0A285QFA0</accession>
<keyword evidence="2" id="KW-0969">Cilium</keyword>
<evidence type="ECO:0000313" key="2">
    <source>
        <dbReference type="EMBL" id="SOB80164.1"/>
    </source>
</evidence>
<organism evidence="2 3">
    <name type="scientific">Sphingomonas guangdongensis</name>
    <dbReference type="NCBI Taxonomy" id="1141890"/>
    <lineage>
        <taxon>Bacteria</taxon>
        <taxon>Pseudomonadati</taxon>
        <taxon>Pseudomonadota</taxon>
        <taxon>Alphaproteobacteria</taxon>
        <taxon>Sphingomonadales</taxon>
        <taxon>Sphingomonadaceae</taxon>
        <taxon>Sphingomonas</taxon>
    </lineage>
</organism>
<evidence type="ECO:0000313" key="3">
    <source>
        <dbReference type="Proteomes" id="UP000219494"/>
    </source>
</evidence>
<dbReference type="OrthoDB" id="7583897at2"/>
<name>A0A285QFA0_9SPHN</name>
<dbReference type="Proteomes" id="UP000219494">
    <property type="component" value="Unassembled WGS sequence"/>
</dbReference>
<protein>
    <submittedName>
        <fullName evidence="2">Flagellar assembly protein FliH</fullName>
    </submittedName>
</protein>
<sequence length="242" mass="25062">MTDFTPGFAARHDAAAAVLGQAFAVPGAFEPRDLRTGVTPKSFAPAPEGGPRHFTPLDPDARATEGWDPLDPALDQGEGPFVDPIAAAHSAGHAEGYAAALAQIAADAGRDRALGDALGAALGQGINFDRERLARQLRQTVLLLVSRLVGEVGVSAELLAGRVESAVELLADSAESALLRLHPDDVALVDGRLPKTLFPVGDPAVARGSFVLESASTIVEDGPDQWLEQLSGAIERVAVPAC</sequence>
<keyword evidence="2" id="KW-0966">Cell projection</keyword>
<feature type="domain" description="Flagellar assembly protein FliH/Type III secretion system HrpE" evidence="1">
    <location>
        <begin position="131"/>
        <end position="219"/>
    </location>
</feature>
<dbReference type="AlphaFoldDB" id="A0A285QFA0"/>
<evidence type="ECO:0000259" key="1">
    <source>
        <dbReference type="Pfam" id="PF02108"/>
    </source>
</evidence>
<keyword evidence="3" id="KW-1185">Reference proteome</keyword>
<gene>
    <name evidence="2" type="ORF">SAMN06297144_0921</name>
</gene>
<proteinExistence type="predicted"/>
<reference evidence="2 3" key="1">
    <citation type="submission" date="2017-07" db="EMBL/GenBank/DDBJ databases">
        <authorList>
            <person name="Sun Z.S."/>
            <person name="Albrecht U."/>
            <person name="Echele G."/>
            <person name="Lee C.C."/>
        </authorList>
    </citation>
    <scope>NUCLEOTIDE SEQUENCE [LARGE SCALE GENOMIC DNA]</scope>
    <source>
        <strain evidence="2 3">CGMCC 1.12672</strain>
    </source>
</reference>